<dbReference type="GeneID" id="63825669"/>
<dbReference type="RefSeq" id="XP_040765336.1">
    <property type="nucleotide sequence ID" value="XM_040908640.1"/>
</dbReference>
<feature type="region of interest" description="Disordered" evidence="1">
    <location>
        <begin position="1"/>
        <end position="21"/>
    </location>
</feature>
<accession>A0A165ER70</accession>
<evidence type="ECO:0000256" key="1">
    <source>
        <dbReference type="SAM" id="MobiDB-lite"/>
    </source>
</evidence>
<sequence length="295" mass="33536">MAMQGSPVSWPRTSPTESTSSTTFSFIADDTERSDAFPAVLIVRNSKFYLEDGTVILRVRYEPWGETPEDHLFKVHRYFLERDSEVLRRILCLSPGKNGQDGMAEETAILLPDVTPVETECLLSFLYFGMYERDVPLVDWQALLSISSKFKFQKIRERAINEITTHHPPLDPVERLALAAKHDVPQWLKSAYVELCQRTRALSPLEAKRLGLETAMRLAGAREAVLQRRLERLDVMETAGVLPTEDISLIVSQVIEAEFFKERPKINIGSHSSSVHEVTNYGAPPPLPRRKRMKS</sequence>
<dbReference type="InterPro" id="IPR000210">
    <property type="entry name" value="BTB/POZ_dom"/>
</dbReference>
<evidence type="ECO:0000313" key="3">
    <source>
        <dbReference type="EMBL" id="KZT07596.1"/>
    </source>
</evidence>
<dbReference type="Pfam" id="PF00651">
    <property type="entry name" value="BTB"/>
    <property type="match status" value="1"/>
</dbReference>
<protein>
    <recommendedName>
        <fullName evidence="2">BTB domain-containing protein</fullName>
    </recommendedName>
</protein>
<dbReference type="EMBL" id="KV427618">
    <property type="protein sequence ID" value="KZT07596.1"/>
    <property type="molecule type" value="Genomic_DNA"/>
</dbReference>
<dbReference type="SUPFAM" id="SSF54695">
    <property type="entry name" value="POZ domain"/>
    <property type="match status" value="1"/>
</dbReference>
<gene>
    <name evidence="3" type="ORF">LAESUDRAFT_724556</name>
</gene>
<evidence type="ECO:0000313" key="4">
    <source>
        <dbReference type="Proteomes" id="UP000076871"/>
    </source>
</evidence>
<dbReference type="InterPro" id="IPR011333">
    <property type="entry name" value="SKP1/BTB/POZ_sf"/>
</dbReference>
<organism evidence="3 4">
    <name type="scientific">Laetiporus sulphureus 93-53</name>
    <dbReference type="NCBI Taxonomy" id="1314785"/>
    <lineage>
        <taxon>Eukaryota</taxon>
        <taxon>Fungi</taxon>
        <taxon>Dikarya</taxon>
        <taxon>Basidiomycota</taxon>
        <taxon>Agaricomycotina</taxon>
        <taxon>Agaricomycetes</taxon>
        <taxon>Polyporales</taxon>
        <taxon>Laetiporus</taxon>
    </lineage>
</organism>
<dbReference type="AlphaFoldDB" id="A0A165ER70"/>
<dbReference type="CDD" id="cd18186">
    <property type="entry name" value="BTB_POZ_ZBTB_KLHL-like"/>
    <property type="match status" value="1"/>
</dbReference>
<dbReference type="OrthoDB" id="3223751at2759"/>
<dbReference type="InParanoid" id="A0A165ER70"/>
<dbReference type="Gene3D" id="3.30.710.10">
    <property type="entry name" value="Potassium Channel Kv1.1, Chain A"/>
    <property type="match status" value="1"/>
</dbReference>
<proteinExistence type="predicted"/>
<name>A0A165ER70_9APHY</name>
<dbReference type="PROSITE" id="PS50097">
    <property type="entry name" value="BTB"/>
    <property type="match status" value="1"/>
</dbReference>
<reference evidence="3 4" key="1">
    <citation type="journal article" date="2016" name="Mol. Biol. Evol.">
        <title>Comparative Genomics of Early-Diverging Mushroom-Forming Fungi Provides Insights into the Origins of Lignocellulose Decay Capabilities.</title>
        <authorList>
            <person name="Nagy L.G."/>
            <person name="Riley R."/>
            <person name="Tritt A."/>
            <person name="Adam C."/>
            <person name="Daum C."/>
            <person name="Floudas D."/>
            <person name="Sun H."/>
            <person name="Yadav J.S."/>
            <person name="Pangilinan J."/>
            <person name="Larsson K.H."/>
            <person name="Matsuura K."/>
            <person name="Barry K."/>
            <person name="Labutti K."/>
            <person name="Kuo R."/>
            <person name="Ohm R.A."/>
            <person name="Bhattacharya S.S."/>
            <person name="Shirouzu T."/>
            <person name="Yoshinaga Y."/>
            <person name="Martin F.M."/>
            <person name="Grigoriev I.V."/>
            <person name="Hibbett D.S."/>
        </authorList>
    </citation>
    <scope>NUCLEOTIDE SEQUENCE [LARGE SCALE GENOMIC DNA]</scope>
    <source>
        <strain evidence="3 4">93-53</strain>
    </source>
</reference>
<keyword evidence="4" id="KW-1185">Reference proteome</keyword>
<dbReference type="STRING" id="1314785.A0A165ER70"/>
<feature type="domain" description="BTB" evidence="2">
    <location>
        <begin position="53"/>
        <end position="135"/>
    </location>
</feature>
<dbReference type="Proteomes" id="UP000076871">
    <property type="component" value="Unassembled WGS sequence"/>
</dbReference>
<feature type="region of interest" description="Disordered" evidence="1">
    <location>
        <begin position="271"/>
        <end position="295"/>
    </location>
</feature>
<evidence type="ECO:0000259" key="2">
    <source>
        <dbReference type="PROSITE" id="PS50097"/>
    </source>
</evidence>